<comment type="caution">
    <text evidence="1">The sequence shown here is derived from an EMBL/GenBank/DDBJ whole genome shotgun (WGS) entry which is preliminary data.</text>
</comment>
<keyword evidence="2" id="KW-1185">Reference proteome</keyword>
<dbReference type="EMBL" id="LXQA011059186">
    <property type="protein sequence ID" value="MCI83108.1"/>
    <property type="molecule type" value="Genomic_DNA"/>
</dbReference>
<protein>
    <submittedName>
        <fullName evidence="1">Uncharacterized protein</fullName>
    </submittedName>
</protein>
<evidence type="ECO:0000313" key="1">
    <source>
        <dbReference type="EMBL" id="MCI83108.1"/>
    </source>
</evidence>
<organism evidence="1 2">
    <name type="scientific">Trifolium medium</name>
    <dbReference type="NCBI Taxonomy" id="97028"/>
    <lineage>
        <taxon>Eukaryota</taxon>
        <taxon>Viridiplantae</taxon>
        <taxon>Streptophyta</taxon>
        <taxon>Embryophyta</taxon>
        <taxon>Tracheophyta</taxon>
        <taxon>Spermatophyta</taxon>
        <taxon>Magnoliopsida</taxon>
        <taxon>eudicotyledons</taxon>
        <taxon>Gunneridae</taxon>
        <taxon>Pentapetalae</taxon>
        <taxon>rosids</taxon>
        <taxon>fabids</taxon>
        <taxon>Fabales</taxon>
        <taxon>Fabaceae</taxon>
        <taxon>Papilionoideae</taxon>
        <taxon>50 kb inversion clade</taxon>
        <taxon>NPAAA clade</taxon>
        <taxon>Hologalegina</taxon>
        <taxon>IRL clade</taxon>
        <taxon>Trifolieae</taxon>
        <taxon>Trifolium</taxon>
    </lineage>
</organism>
<name>A0A392V475_9FABA</name>
<sequence>RTKSRKKNENMVEFAGVSGGGRCGASVVFSEKMSSESDQN</sequence>
<feature type="non-terminal residue" evidence="1">
    <location>
        <position position="1"/>
    </location>
</feature>
<accession>A0A392V475</accession>
<dbReference type="Proteomes" id="UP000265520">
    <property type="component" value="Unassembled WGS sequence"/>
</dbReference>
<dbReference type="AlphaFoldDB" id="A0A392V475"/>
<proteinExistence type="predicted"/>
<evidence type="ECO:0000313" key="2">
    <source>
        <dbReference type="Proteomes" id="UP000265520"/>
    </source>
</evidence>
<reference evidence="1 2" key="1">
    <citation type="journal article" date="2018" name="Front. Plant Sci.">
        <title>Red Clover (Trifolium pratense) and Zigzag Clover (T. medium) - A Picture of Genomic Similarities and Differences.</title>
        <authorList>
            <person name="Dluhosova J."/>
            <person name="Istvanek J."/>
            <person name="Nedelnik J."/>
            <person name="Repkova J."/>
        </authorList>
    </citation>
    <scope>NUCLEOTIDE SEQUENCE [LARGE SCALE GENOMIC DNA]</scope>
    <source>
        <strain evidence="2">cv. 10/8</strain>
        <tissue evidence="1">Leaf</tissue>
    </source>
</reference>